<dbReference type="OrthoDB" id="160350at2"/>
<keyword evidence="1" id="KW-0472">Membrane</keyword>
<dbReference type="Proteomes" id="UP000290365">
    <property type="component" value="Chromosome"/>
</dbReference>
<feature type="transmembrane region" description="Helical" evidence="1">
    <location>
        <begin position="97"/>
        <end position="119"/>
    </location>
</feature>
<reference evidence="2 3" key="1">
    <citation type="submission" date="2019-01" db="EMBL/GenBank/DDBJ databases">
        <title>Ktedonosporobacter rubrisoli SCAWS-G2.</title>
        <authorList>
            <person name="Huang Y."/>
            <person name="Yan B."/>
        </authorList>
    </citation>
    <scope>NUCLEOTIDE SEQUENCE [LARGE SCALE GENOMIC DNA]</scope>
    <source>
        <strain evidence="2 3">SCAWS-G2</strain>
    </source>
</reference>
<evidence type="ECO:0008006" key="4">
    <source>
        <dbReference type="Google" id="ProtNLM"/>
    </source>
</evidence>
<dbReference type="NCBIfam" id="NF041646">
    <property type="entry name" value="VC0807_fam"/>
    <property type="match status" value="1"/>
</dbReference>
<proteinExistence type="predicted"/>
<keyword evidence="3" id="KW-1185">Reference proteome</keyword>
<feature type="transmembrane region" description="Helical" evidence="1">
    <location>
        <begin position="72"/>
        <end position="91"/>
    </location>
</feature>
<evidence type="ECO:0000313" key="3">
    <source>
        <dbReference type="Proteomes" id="UP000290365"/>
    </source>
</evidence>
<gene>
    <name evidence="2" type="ORF">EPA93_13040</name>
</gene>
<accession>A0A4P6JP27</accession>
<evidence type="ECO:0000313" key="2">
    <source>
        <dbReference type="EMBL" id="QBD76880.1"/>
    </source>
</evidence>
<protein>
    <recommendedName>
        <fullName evidence="4">DUF3159 domain-containing protein</fullName>
    </recommendedName>
</protein>
<organism evidence="2 3">
    <name type="scientific">Ktedonosporobacter rubrisoli</name>
    <dbReference type="NCBI Taxonomy" id="2509675"/>
    <lineage>
        <taxon>Bacteria</taxon>
        <taxon>Bacillati</taxon>
        <taxon>Chloroflexota</taxon>
        <taxon>Ktedonobacteria</taxon>
        <taxon>Ktedonobacterales</taxon>
        <taxon>Ktedonosporobacteraceae</taxon>
        <taxon>Ktedonosporobacter</taxon>
    </lineage>
</organism>
<dbReference type="RefSeq" id="WP_129887944.1">
    <property type="nucleotide sequence ID" value="NZ_CP035758.1"/>
</dbReference>
<keyword evidence="1" id="KW-0812">Transmembrane</keyword>
<name>A0A4P6JP27_KTERU</name>
<feature type="transmembrane region" description="Helical" evidence="1">
    <location>
        <begin position="14"/>
        <end position="34"/>
    </location>
</feature>
<dbReference type="AlphaFoldDB" id="A0A4P6JP27"/>
<keyword evidence="1" id="KW-1133">Transmembrane helix</keyword>
<feature type="transmembrane region" description="Helical" evidence="1">
    <location>
        <begin position="158"/>
        <end position="181"/>
    </location>
</feature>
<feature type="transmembrane region" description="Helical" evidence="1">
    <location>
        <begin position="187"/>
        <end position="206"/>
    </location>
</feature>
<evidence type="ECO:0000256" key="1">
    <source>
        <dbReference type="SAM" id="Phobius"/>
    </source>
</evidence>
<sequence length="231" mass="26007">MTNMQPSQGDNPRTFYRGLAQSMLLNIAVPFLLYYLLKNYLHQSDIIALSIACFFPVIDNIISLIRHRRLDLFGALFLVGAIVSTVLTFIGGDVRLLLIRESLITGVYGLLCFLSLFLLPRPMMFYVGRQMVAGNDPVRLAGYEASWQHSYGRFVHRLITTVWGCTLTGEFLLRVLIAFLLPPAAVLVIGPILLTVAIASTFFWTFSYMRRVRPRMQALRQNQAASAQSGL</sequence>
<dbReference type="EMBL" id="CP035758">
    <property type="protein sequence ID" value="QBD76880.1"/>
    <property type="molecule type" value="Genomic_DNA"/>
</dbReference>
<dbReference type="KEGG" id="kbs:EPA93_13040"/>